<dbReference type="AlphaFoldDB" id="A0A437R189"/>
<accession>A0A437R189</accession>
<evidence type="ECO:0000313" key="2">
    <source>
        <dbReference type="Proteomes" id="UP000283077"/>
    </source>
</evidence>
<proteinExistence type="predicted"/>
<dbReference type="EMBL" id="SACS01000004">
    <property type="protein sequence ID" value="RVU40500.1"/>
    <property type="molecule type" value="Genomic_DNA"/>
</dbReference>
<sequence>MIKPLPVLLRLTPEPNLTPHTVSTADTPVPLAQAAVEIQLAVDLIMLLEQQQLPPAVILAALEIVQQDFQRALLVEQQTATRQD</sequence>
<dbReference type="Proteomes" id="UP000283077">
    <property type="component" value="Unassembled WGS sequence"/>
</dbReference>
<dbReference type="RefSeq" id="WP_127698040.1">
    <property type="nucleotide sequence ID" value="NZ_SACS01000004.1"/>
</dbReference>
<dbReference type="InterPro" id="IPR019630">
    <property type="entry name" value="DUF2496_YbaM-rel"/>
</dbReference>
<keyword evidence="2" id="KW-1185">Reference proteome</keyword>
<gene>
    <name evidence="1" type="ORF">EOE67_05470</name>
</gene>
<name>A0A437R189_9GAMM</name>
<reference evidence="1 2" key="1">
    <citation type="submission" date="2019-01" db="EMBL/GenBank/DDBJ databases">
        <authorList>
            <person name="Chen W.-M."/>
        </authorList>
    </citation>
    <scope>NUCLEOTIDE SEQUENCE [LARGE SCALE GENOMIC DNA]</scope>
    <source>
        <strain evidence="1 2">KYPC3</strain>
    </source>
</reference>
<comment type="caution">
    <text evidence="1">The sequence shown here is derived from an EMBL/GenBank/DDBJ whole genome shotgun (WGS) entry which is preliminary data.</text>
</comment>
<protein>
    <submittedName>
        <fullName evidence="1">DUF2496 domain-containing protein</fullName>
    </submittedName>
</protein>
<dbReference type="OrthoDB" id="6197868at2"/>
<organism evidence="1 2">
    <name type="scientific">Rheinheimera riviphila</name>
    <dbReference type="NCBI Taxonomy" id="1834037"/>
    <lineage>
        <taxon>Bacteria</taxon>
        <taxon>Pseudomonadati</taxon>
        <taxon>Pseudomonadota</taxon>
        <taxon>Gammaproteobacteria</taxon>
        <taxon>Chromatiales</taxon>
        <taxon>Chromatiaceae</taxon>
        <taxon>Rheinheimera</taxon>
    </lineage>
</organism>
<dbReference type="Pfam" id="PF10689">
    <property type="entry name" value="DUF2496"/>
    <property type="match status" value="1"/>
</dbReference>
<evidence type="ECO:0000313" key="1">
    <source>
        <dbReference type="EMBL" id="RVU40500.1"/>
    </source>
</evidence>